<evidence type="ECO:0000256" key="11">
    <source>
        <dbReference type="SAM" id="Coils"/>
    </source>
</evidence>
<dbReference type="OrthoDB" id="10255522at2759"/>
<evidence type="ECO:0000313" key="14">
    <source>
        <dbReference type="EMBL" id="SCV06128.1"/>
    </source>
</evidence>
<dbReference type="SUPFAM" id="SSF57997">
    <property type="entry name" value="Tropomyosin"/>
    <property type="match status" value="1"/>
</dbReference>
<evidence type="ECO:0000256" key="10">
    <source>
        <dbReference type="ARBA" id="ARBA00032118"/>
    </source>
</evidence>
<dbReference type="InterPro" id="IPR040593">
    <property type="entry name" value="Spc110_C"/>
</dbReference>
<evidence type="ECO:0000256" key="3">
    <source>
        <dbReference type="ARBA" id="ARBA00005853"/>
    </source>
</evidence>
<reference evidence="15" key="1">
    <citation type="submission" date="2016-03" db="EMBL/GenBank/DDBJ databases">
        <authorList>
            <person name="Devillers Hugo."/>
        </authorList>
    </citation>
    <scope>NUCLEOTIDE SEQUENCE [LARGE SCALE GENOMIC DNA]</scope>
</reference>
<keyword evidence="6 11" id="KW-0175">Coiled coil</keyword>
<dbReference type="GO" id="GO:0005816">
    <property type="term" value="C:spindle pole body"/>
    <property type="evidence" value="ECO:0007669"/>
    <property type="project" value="UniProtKB-SubCell"/>
</dbReference>
<comment type="similarity">
    <text evidence="3">Belongs to the SPC110 family.</text>
</comment>
<evidence type="ECO:0000256" key="2">
    <source>
        <dbReference type="ARBA" id="ARBA00004317"/>
    </source>
</evidence>
<evidence type="ECO:0000256" key="8">
    <source>
        <dbReference type="ARBA" id="ARBA00023242"/>
    </source>
</evidence>
<evidence type="ECO:0000256" key="7">
    <source>
        <dbReference type="ARBA" id="ARBA00023212"/>
    </source>
</evidence>
<comment type="function">
    <text evidence="9">Component of the spindle pole body (SPB) required for the proper execution of spindle pole body (SPB) duplication. Potential role in cross-linking filaments or anchoring other molecules. It is essential for growth.</text>
</comment>
<protein>
    <recommendedName>
        <fullName evidence="4">Spindle pole body component 110</fullName>
    </recommendedName>
    <alternativeName>
        <fullName evidence="10">Spindle pole body spacer protein SPC110</fullName>
    </alternativeName>
</protein>
<keyword evidence="7" id="KW-0206">Cytoskeleton</keyword>
<name>A0A1G4KNJ4_9SACH</name>
<feature type="domain" description="Spindle pole body component 110 C-terminal" evidence="13">
    <location>
        <begin position="783"/>
        <end position="832"/>
    </location>
</feature>
<evidence type="ECO:0000259" key="13">
    <source>
        <dbReference type="Pfam" id="PF18520"/>
    </source>
</evidence>
<dbReference type="Gene3D" id="6.10.310.10">
    <property type="match status" value="1"/>
</dbReference>
<dbReference type="Pfam" id="PF18520">
    <property type="entry name" value="Spc110_C"/>
    <property type="match status" value="1"/>
</dbReference>
<sequence>MTESPGTPNGREAGINYEFTPIGYVNEGKENSPGAGLDRESRKRLSHNESIQSPGLDEYEPRKRTRKRDDTLNSTRIFNDSSFDDTLPSQAGIPSLRKNRANEMQNGEGHGENAGASNPLKEQQDSLYKLNLENYNLRVKCNSLLKFLNNVTDEGELKKNLAIIDELQDWKSKYQKLATSYRALQLKIDQIDGKDPEASKEKTKLNKAQLKELEIKLNEYRNSVNNSKQIISKLEDRLRVTSDGSDAKNEQFESKTRTLRQEIGTLESTIAERENTIKEHEIKIKELGVRLEEQKRAREELELKTEEQVRNIEKIETKLSQSEKKIQELQKELERTKDELDYVSRGIDTNDEGAKLQINQLNAANSELKEENAQIVADNRQYQGQVETLKTKSNDLVKEIKARDNKVRALDKELRDLQQQHVKTGKALEEGKSQSSELKALTIEIQQLMKEKASLERDNDSLRERIVTQATRSPALKGNVRKTLEKDSEIEKLRSRIQELENKLDLAKKAANTLHQNHRLEMEQLKAQLESSNVEPLLVQRKLDKQVSILNLELESLRETKDREISLLENKIRLLKQENEELSQHSDSQAGSLQRKALEKQKEIDELVQRCSDLSMEKLRLSKELGQVQESEVDKKRELSKLASRLEYVTKEFVKYRELGSDSDSHNSKLSIKWEEKYRTMRQKLLDELKMLQDENLALEKRMLESKQHIPRSATPDLGRLSLQDQVDYYKLRYNHEVVHNNDLKVMNGYLNRVLRASSRHVRLDIIKLENEALADIWPDFPYRGRLRFKTVALMVLAAVRFQRAALKLRWDAQRINYLRQKIVLDQDRVTW</sequence>
<evidence type="ECO:0000313" key="15">
    <source>
        <dbReference type="Proteomes" id="UP000189911"/>
    </source>
</evidence>
<dbReference type="GO" id="GO:0005634">
    <property type="term" value="C:nucleus"/>
    <property type="evidence" value="ECO:0007669"/>
    <property type="project" value="UniProtKB-SubCell"/>
</dbReference>
<feature type="coiled-coil region" evidence="11">
    <location>
        <begin position="270"/>
        <end position="624"/>
    </location>
</feature>
<dbReference type="Proteomes" id="UP000189911">
    <property type="component" value="Chromosome H"/>
</dbReference>
<organism evidence="14 15">
    <name type="scientific">Lachancea nothofagi CBS 11611</name>
    <dbReference type="NCBI Taxonomy" id="1266666"/>
    <lineage>
        <taxon>Eukaryota</taxon>
        <taxon>Fungi</taxon>
        <taxon>Dikarya</taxon>
        <taxon>Ascomycota</taxon>
        <taxon>Saccharomycotina</taxon>
        <taxon>Saccharomycetes</taxon>
        <taxon>Saccharomycetales</taxon>
        <taxon>Saccharomycetaceae</taxon>
        <taxon>Lachancea</taxon>
    </lineage>
</organism>
<accession>A0A1G4KNJ4</accession>
<feature type="compositionally biased region" description="Basic and acidic residues" evidence="12">
    <location>
        <begin position="37"/>
        <end position="47"/>
    </location>
</feature>
<feature type="compositionally biased region" description="Basic and acidic residues" evidence="12">
    <location>
        <begin position="59"/>
        <end position="71"/>
    </location>
</feature>
<dbReference type="Gene3D" id="1.10.287.1490">
    <property type="match status" value="1"/>
</dbReference>
<evidence type="ECO:0000256" key="1">
    <source>
        <dbReference type="ARBA" id="ARBA00004123"/>
    </source>
</evidence>
<feature type="region of interest" description="Disordered" evidence="12">
    <location>
        <begin position="24"/>
        <end position="93"/>
    </location>
</feature>
<evidence type="ECO:0000256" key="5">
    <source>
        <dbReference type="ARBA" id="ARBA00022490"/>
    </source>
</evidence>
<comment type="subcellular location">
    <subcellularLocation>
        <location evidence="2">Cytoplasm</location>
        <location evidence="2">Cytoskeleton</location>
        <location evidence="2">Microtubule organizing center</location>
        <location evidence="2">Spindle pole body</location>
    </subcellularLocation>
    <subcellularLocation>
        <location evidence="1">Nucleus</location>
    </subcellularLocation>
</comment>
<proteinExistence type="inferred from homology"/>
<gene>
    <name evidence="14" type="ORF">LANO_0H22716G</name>
</gene>
<evidence type="ECO:0000256" key="12">
    <source>
        <dbReference type="SAM" id="MobiDB-lite"/>
    </source>
</evidence>
<keyword evidence="8" id="KW-0539">Nucleus</keyword>
<feature type="compositionally biased region" description="Polar residues" evidence="12">
    <location>
        <begin position="72"/>
        <end position="81"/>
    </location>
</feature>
<dbReference type="AlphaFoldDB" id="A0A1G4KNJ4"/>
<evidence type="ECO:0000256" key="6">
    <source>
        <dbReference type="ARBA" id="ARBA00023054"/>
    </source>
</evidence>
<keyword evidence="5" id="KW-0963">Cytoplasm</keyword>
<feature type="coiled-coil region" evidence="11">
    <location>
        <begin position="203"/>
        <end position="237"/>
    </location>
</feature>
<evidence type="ECO:0000256" key="9">
    <source>
        <dbReference type="ARBA" id="ARBA00025064"/>
    </source>
</evidence>
<keyword evidence="15" id="KW-1185">Reference proteome</keyword>
<evidence type="ECO:0000256" key="4">
    <source>
        <dbReference type="ARBA" id="ARBA00016285"/>
    </source>
</evidence>
<dbReference type="EMBL" id="LT598447">
    <property type="protein sequence ID" value="SCV06128.1"/>
    <property type="molecule type" value="Genomic_DNA"/>
</dbReference>
<feature type="coiled-coil region" evidence="11">
    <location>
        <begin position="675"/>
        <end position="709"/>
    </location>
</feature>